<dbReference type="GO" id="GO:0051754">
    <property type="term" value="P:meiotic sister chromatid cohesion, centromeric"/>
    <property type="evidence" value="ECO:0007669"/>
    <property type="project" value="TreeGrafter"/>
</dbReference>
<dbReference type="GO" id="GO:0032991">
    <property type="term" value="C:protein-containing complex"/>
    <property type="evidence" value="ECO:0007669"/>
    <property type="project" value="UniProtKB-ARBA"/>
</dbReference>
<dbReference type="InterPro" id="IPR013212">
    <property type="entry name" value="Mad3/Bub1_I"/>
</dbReference>
<gene>
    <name evidence="3" type="primary">PARPA_03344.1 scaffold 7264</name>
</gene>
<dbReference type="PROSITE" id="PS51489">
    <property type="entry name" value="BUB1_N"/>
    <property type="match status" value="1"/>
</dbReference>
<dbReference type="Gene3D" id="1.25.40.430">
    <property type="match status" value="1"/>
</dbReference>
<dbReference type="STRING" id="35722.A0A0B7N2R1"/>
<feature type="compositionally biased region" description="Low complexity" evidence="1">
    <location>
        <begin position="405"/>
        <end position="416"/>
    </location>
</feature>
<evidence type="ECO:0000256" key="1">
    <source>
        <dbReference type="SAM" id="MobiDB-lite"/>
    </source>
</evidence>
<name>A0A0B7N2R1_9FUNG</name>
<evidence type="ECO:0000313" key="4">
    <source>
        <dbReference type="Proteomes" id="UP000054107"/>
    </source>
</evidence>
<feature type="compositionally biased region" description="Polar residues" evidence="1">
    <location>
        <begin position="273"/>
        <end position="284"/>
    </location>
</feature>
<dbReference type="GO" id="GO:0007094">
    <property type="term" value="P:mitotic spindle assembly checkpoint signaling"/>
    <property type="evidence" value="ECO:0007669"/>
    <property type="project" value="InterPro"/>
</dbReference>
<feature type="region of interest" description="Disordered" evidence="1">
    <location>
        <begin position="488"/>
        <end position="530"/>
    </location>
</feature>
<accession>A0A0B7N2R1</accession>
<keyword evidence="4" id="KW-1185">Reference proteome</keyword>
<proteinExistence type="predicted"/>
<feature type="region of interest" description="Disordered" evidence="1">
    <location>
        <begin position="270"/>
        <end position="297"/>
    </location>
</feature>
<sequence>MEPTSTPTAHIPSDEERRKRLIDSIPQIGDIDSCKENIQPFRKGRSVSALSTLLVSSTDREASLQAGHEQFQEQIKSIDEQDDPLQTYLNYIEWTIQMYPQGPKGGSDLLWLLQDATDRFVDDTRYKADPRYLKIWLEYVKHSEHQKNVFLYLMEHGIGQSLALFYEEYAAYFERLNKVDEATEIFEIGIAKEAVPLKRLKRSFDSFKARVQERQQRGLLRKQQTEAKRQMEALRATGQRTMLGHKFDSQSRVSVSANVHAGLEARYGDSAGLGSSSVQSRSFGNSGGPSDVHTDARSLSLSPAESFSVFVESTSAAPSSRSNVLPAARSSISTSASLLSNAVPSSFRRENQRPAEKFAGATIRQTAVPSPPAIVEKFQVYQDPQENSQPSSPVATLERACSTSSMLSVSSDSTSLRQRRFPVMDPTQRKKRRKDREVQGKGAEVPEFLETRFMQRRHLYFQSKDTRGEVEYIPILQHHNHNVSFEESRANARLGTEQPSTKKGKEKAQALDDPEPRQEEDGLSRYYEKELQEGVTVPEYTTETLAAMESIGSLFKPEAHYTKEEEDLTWTNPYQRFEPVHRPPVNENE</sequence>
<dbReference type="SMART" id="SM00777">
    <property type="entry name" value="Mad3_BUB1_I"/>
    <property type="match status" value="1"/>
</dbReference>
<dbReference type="Pfam" id="PF08311">
    <property type="entry name" value="Mad3_BUB1_I"/>
    <property type="match status" value="1"/>
</dbReference>
<dbReference type="EMBL" id="LN722203">
    <property type="protein sequence ID" value="CEP09790.1"/>
    <property type="molecule type" value="Genomic_DNA"/>
</dbReference>
<reference evidence="3 4" key="1">
    <citation type="submission" date="2014-09" db="EMBL/GenBank/DDBJ databases">
        <authorList>
            <person name="Ellenberger Sabrina"/>
        </authorList>
    </citation>
    <scope>NUCLEOTIDE SEQUENCE [LARGE SCALE GENOMIC DNA]</scope>
    <source>
        <strain evidence="3 4">CBS 412.66</strain>
    </source>
</reference>
<dbReference type="GO" id="GO:0005634">
    <property type="term" value="C:nucleus"/>
    <property type="evidence" value="ECO:0007669"/>
    <property type="project" value="TreeGrafter"/>
</dbReference>
<dbReference type="PANTHER" id="PTHR14030">
    <property type="entry name" value="MITOTIC CHECKPOINT SERINE/THREONINE-PROTEIN KINASE BUB1"/>
    <property type="match status" value="1"/>
</dbReference>
<feature type="domain" description="BUB1 N-terminal" evidence="2">
    <location>
        <begin position="71"/>
        <end position="230"/>
    </location>
</feature>
<dbReference type="AlphaFoldDB" id="A0A0B7N2R1"/>
<dbReference type="OrthoDB" id="248495at2759"/>
<dbReference type="Proteomes" id="UP000054107">
    <property type="component" value="Unassembled WGS sequence"/>
</dbReference>
<feature type="region of interest" description="Disordered" evidence="1">
    <location>
        <begin position="405"/>
        <end position="443"/>
    </location>
</feature>
<dbReference type="FunFam" id="1.25.40.430:FF:000003">
    <property type="entry name" value="Checkpoint serine/threonine-protein kinase BUB1"/>
    <property type="match status" value="1"/>
</dbReference>
<dbReference type="PANTHER" id="PTHR14030:SF4">
    <property type="entry name" value="BUB1 KINASE, ISOFORM A-RELATED"/>
    <property type="match status" value="1"/>
</dbReference>
<evidence type="ECO:0000313" key="3">
    <source>
        <dbReference type="EMBL" id="CEP09790.1"/>
    </source>
</evidence>
<feature type="compositionally biased region" description="Basic and acidic residues" evidence="1">
    <location>
        <begin position="506"/>
        <end position="530"/>
    </location>
</feature>
<protein>
    <recommendedName>
        <fullName evidence="2">BUB1 N-terminal domain-containing protein</fullName>
    </recommendedName>
</protein>
<organism evidence="3 4">
    <name type="scientific">Parasitella parasitica</name>
    <dbReference type="NCBI Taxonomy" id="35722"/>
    <lineage>
        <taxon>Eukaryota</taxon>
        <taxon>Fungi</taxon>
        <taxon>Fungi incertae sedis</taxon>
        <taxon>Mucoromycota</taxon>
        <taxon>Mucoromycotina</taxon>
        <taxon>Mucoromycetes</taxon>
        <taxon>Mucorales</taxon>
        <taxon>Mucorineae</taxon>
        <taxon>Mucoraceae</taxon>
        <taxon>Parasitella</taxon>
    </lineage>
</organism>
<dbReference type="GO" id="GO:0004672">
    <property type="term" value="F:protein kinase activity"/>
    <property type="evidence" value="ECO:0007669"/>
    <property type="project" value="TreeGrafter"/>
</dbReference>
<evidence type="ECO:0000259" key="2">
    <source>
        <dbReference type="PROSITE" id="PS51489"/>
    </source>
</evidence>
<dbReference type="InterPro" id="IPR015661">
    <property type="entry name" value="Bub1/Mad3"/>
</dbReference>